<evidence type="ECO:0000313" key="12">
    <source>
        <dbReference type="Proteomes" id="UP000186230"/>
    </source>
</evidence>
<evidence type="ECO:0000256" key="7">
    <source>
        <dbReference type="ARBA" id="ARBA00023137"/>
    </source>
</evidence>
<dbReference type="EC" id="2.7.10.2" evidence="2"/>
<evidence type="ECO:0000256" key="4">
    <source>
        <dbReference type="ARBA" id="ARBA00022741"/>
    </source>
</evidence>
<dbReference type="KEGG" id="gfl:GRFL_0071"/>
<dbReference type="Pfam" id="PF13614">
    <property type="entry name" value="AAA_31"/>
    <property type="match status" value="1"/>
</dbReference>
<dbReference type="InterPro" id="IPR027417">
    <property type="entry name" value="P-loop_NTPase"/>
</dbReference>
<dbReference type="InterPro" id="IPR032807">
    <property type="entry name" value="GNVR"/>
</dbReference>
<dbReference type="EMBL" id="CP016359">
    <property type="protein sequence ID" value="APU66795.1"/>
    <property type="molecule type" value="Genomic_DNA"/>
</dbReference>
<comment type="catalytic activity">
    <reaction evidence="8">
        <text>L-tyrosyl-[protein] + ATP = O-phospho-L-tyrosyl-[protein] + ADP + H(+)</text>
        <dbReference type="Rhea" id="RHEA:10596"/>
        <dbReference type="Rhea" id="RHEA-COMP:10136"/>
        <dbReference type="Rhea" id="RHEA-COMP:20101"/>
        <dbReference type="ChEBI" id="CHEBI:15378"/>
        <dbReference type="ChEBI" id="CHEBI:30616"/>
        <dbReference type="ChEBI" id="CHEBI:46858"/>
        <dbReference type="ChEBI" id="CHEBI:61978"/>
        <dbReference type="ChEBI" id="CHEBI:456216"/>
        <dbReference type="EC" id="2.7.10.2"/>
    </reaction>
</comment>
<dbReference type="AlphaFoldDB" id="A0A1L7I0W2"/>
<evidence type="ECO:0000256" key="5">
    <source>
        <dbReference type="ARBA" id="ARBA00022777"/>
    </source>
</evidence>
<dbReference type="STRING" id="1229726.GRFL_0071"/>
<dbReference type="NCBIfam" id="TIGR01007">
    <property type="entry name" value="eps_fam"/>
    <property type="match status" value="1"/>
</dbReference>
<dbReference type="PANTHER" id="PTHR32309">
    <property type="entry name" value="TYROSINE-PROTEIN KINASE"/>
    <property type="match status" value="1"/>
</dbReference>
<gene>
    <name evidence="11" type="ORF">GRFL_0071</name>
</gene>
<evidence type="ECO:0000256" key="3">
    <source>
        <dbReference type="ARBA" id="ARBA00022679"/>
    </source>
</evidence>
<dbReference type="InterPro" id="IPR005702">
    <property type="entry name" value="Wzc-like_C"/>
</dbReference>
<dbReference type="CDD" id="cd05387">
    <property type="entry name" value="BY-kinase"/>
    <property type="match status" value="1"/>
</dbReference>
<dbReference type="OrthoDB" id="9794577at2"/>
<dbReference type="InterPro" id="IPR025669">
    <property type="entry name" value="AAA_dom"/>
</dbReference>
<organism evidence="11 12">
    <name type="scientific">Christiangramia flava JLT2011</name>
    <dbReference type="NCBI Taxonomy" id="1229726"/>
    <lineage>
        <taxon>Bacteria</taxon>
        <taxon>Pseudomonadati</taxon>
        <taxon>Bacteroidota</taxon>
        <taxon>Flavobacteriia</taxon>
        <taxon>Flavobacteriales</taxon>
        <taxon>Flavobacteriaceae</taxon>
        <taxon>Christiangramia</taxon>
    </lineage>
</organism>
<evidence type="ECO:0000259" key="10">
    <source>
        <dbReference type="Pfam" id="PF13807"/>
    </source>
</evidence>
<keyword evidence="7" id="KW-0829">Tyrosine-protein kinase</keyword>
<keyword evidence="3 11" id="KW-0808">Transferase</keyword>
<sequence>MEEIFDYNEQKEESSFDLKAELYKYLTHWKWLLFSCMLGLTIAYLYNRYTLPKFRSEATLMILDESEGNVSGVLNGDGSGSLLKLEDNSLDNQIVNLKSKRIVEKVIDDLDFNIAYFIEGNVITPEVYKSSPITIKFITSDSIVNKSSLDLLISPISNQKFQLVEDENKIGDFNFGEKIQLKDLQFRITSNISQISKSNPVHIVVQPTLAVTQQYIANSAIFPKGKAMDILTLQTTNNVSTKGEDFLNNLMYQFNLDGVRDKRQVAAKTTEFIQNRLENISTDLDSVESNLADFKRENQFMDINIGATEYMSQKTSADQELFNLETQLNIISSIQKRIQEEGQYDLLPENVGIESGNVSGTISSYNQLILERRALLASSTPENPVIQDLNEQINAVRKNLDANINTAISNLNIKKEKLSGRQNSATAKFSTFPGMEKGIRNIERQQQIKEQLYLFLLQRREEAAIAFAVTSPVSKVIDSAFTHSSPVSPEPWLILVGGFVIGLLIPILIIFVKNFLDTKVHHKGDLNPLIKEVPFMGEVPRIGQDQSDVIQLNDRSPLAESFRILRTNLAYLIQKKDKGAADIIFVTSTVKGEGKTFISYNLARTLATTNKRVLLIGADIRNPKLHRYTSATIGAREKGLSDYLYDYEVTKEDIISKTNDEGIAVNVILSGPIPPNPAELLMNDRMENLIETCKPEYDYIIVDTAPTMIVTDTLLISQQADYTLYVTRADYTEKNLLQFPKDLKKQGKLKGLAVILNDVDYSKFSYGAQYGYSYGYGYGYGADEESRLQRLKKRLFTKSK</sequence>
<reference evidence="11 12" key="1">
    <citation type="submission" date="2016-07" db="EMBL/GenBank/DDBJ databases">
        <title>Multi-omics approach to identify versatile polysaccharide utilization systems of a marine flavobacterium Gramella flava.</title>
        <authorList>
            <person name="Tang K."/>
        </authorList>
    </citation>
    <scope>NUCLEOTIDE SEQUENCE [LARGE SCALE GENOMIC DNA]</scope>
    <source>
        <strain evidence="11 12">JLT2011</strain>
    </source>
</reference>
<evidence type="ECO:0000256" key="2">
    <source>
        <dbReference type="ARBA" id="ARBA00011903"/>
    </source>
</evidence>
<proteinExistence type="inferred from homology"/>
<keyword evidence="6" id="KW-0067">ATP-binding</keyword>
<keyword evidence="12" id="KW-1185">Reference proteome</keyword>
<name>A0A1L7I0W2_9FLAO</name>
<evidence type="ECO:0000256" key="8">
    <source>
        <dbReference type="ARBA" id="ARBA00051245"/>
    </source>
</evidence>
<dbReference type="SUPFAM" id="SSF52540">
    <property type="entry name" value="P-loop containing nucleoside triphosphate hydrolases"/>
    <property type="match status" value="1"/>
</dbReference>
<dbReference type="Proteomes" id="UP000186230">
    <property type="component" value="Chromosome"/>
</dbReference>
<dbReference type="InterPro" id="IPR050445">
    <property type="entry name" value="Bact_polysacc_biosynth/exp"/>
</dbReference>
<keyword evidence="4" id="KW-0547">Nucleotide-binding</keyword>
<comment type="similarity">
    <text evidence="1">Belongs to the CpsD/CapB family.</text>
</comment>
<dbReference type="Gene3D" id="3.40.50.300">
    <property type="entry name" value="P-loop containing nucleotide triphosphate hydrolases"/>
    <property type="match status" value="1"/>
</dbReference>
<feature type="domain" description="Tyrosine-protein kinase G-rich" evidence="10">
    <location>
        <begin position="441"/>
        <end position="514"/>
    </location>
</feature>
<protein>
    <recommendedName>
        <fullName evidence="2">non-specific protein-tyrosine kinase</fullName>
        <ecNumber evidence="2">2.7.10.2</ecNumber>
    </recommendedName>
</protein>
<evidence type="ECO:0000313" key="11">
    <source>
        <dbReference type="EMBL" id="APU66795.1"/>
    </source>
</evidence>
<evidence type="ECO:0000259" key="9">
    <source>
        <dbReference type="Pfam" id="PF13614"/>
    </source>
</evidence>
<dbReference type="GO" id="GO:0004715">
    <property type="term" value="F:non-membrane spanning protein tyrosine kinase activity"/>
    <property type="evidence" value="ECO:0007669"/>
    <property type="project" value="UniProtKB-EC"/>
</dbReference>
<dbReference type="PANTHER" id="PTHR32309:SF13">
    <property type="entry name" value="FERRIC ENTEROBACTIN TRANSPORT PROTEIN FEPE"/>
    <property type="match status" value="1"/>
</dbReference>
<evidence type="ECO:0000256" key="6">
    <source>
        <dbReference type="ARBA" id="ARBA00022840"/>
    </source>
</evidence>
<dbReference type="GO" id="GO:0005886">
    <property type="term" value="C:plasma membrane"/>
    <property type="evidence" value="ECO:0007669"/>
    <property type="project" value="TreeGrafter"/>
</dbReference>
<dbReference type="RefSeq" id="WP_083642482.1">
    <property type="nucleotide sequence ID" value="NZ_AMRU01000010.1"/>
</dbReference>
<feature type="domain" description="AAA" evidence="9">
    <location>
        <begin position="583"/>
        <end position="729"/>
    </location>
</feature>
<keyword evidence="5 11" id="KW-0418">Kinase</keyword>
<dbReference type="Pfam" id="PF13807">
    <property type="entry name" value="GNVR"/>
    <property type="match status" value="1"/>
</dbReference>
<accession>A0A1L7I0W2</accession>
<evidence type="ECO:0000256" key="1">
    <source>
        <dbReference type="ARBA" id="ARBA00007316"/>
    </source>
</evidence>
<dbReference type="GO" id="GO:0005524">
    <property type="term" value="F:ATP binding"/>
    <property type="evidence" value="ECO:0007669"/>
    <property type="project" value="UniProtKB-KW"/>
</dbReference>